<evidence type="ECO:0000313" key="2">
    <source>
        <dbReference type="Proteomes" id="UP000326759"/>
    </source>
</evidence>
<proteinExistence type="predicted"/>
<accession>A0A5N5TNV3</accession>
<sequence>MSDGSYTGQRTFGALDIRKKGIKTEMYTVPALAAFGGPLPVSDSFPKDEEETILTFIEFATCAKIAEDHFYFDLYFRKNTESKRFYSKCRRK</sequence>
<dbReference type="AlphaFoldDB" id="A0A5N5TNV3"/>
<comment type="caution">
    <text evidence="1">The sequence shown here is derived from an EMBL/GenBank/DDBJ whole genome shotgun (WGS) entry which is preliminary data.</text>
</comment>
<gene>
    <name evidence="1" type="ORF">Anas_01523</name>
</gene>
<protein>
    <submittedName>
        <fullName evidence="1">Uncharacterized protein</fullName>
    </submittedName>
</protein>
<reference evidence="1 2" key="1">
    <citation type="journal article" date="2019" name="PLoS Biol.">
        <title>Sex chromosomes control vertical transmission of feminizing Wolbachia symbionts in an isopod.</title>
        <authorList>
            <person name="Becking T."/>
            <person name="Chebbi M.A."/>
            <person name="Giraud I."/>
            <person name="Moumen B."/>
            <person name="Laverre T."/>
            <person name="Caubet Y."/>
            <person name="Peccoud J."/>
            <person name="Gilbert C."/>
            <person name="Cordaux R."/>
        </authorList>
    </citation>
    <scope>NUCLEOTIDE SEQUENCE [LARGE SCALE GENOMIC DNA]</scope>
    <source>
        <strain evidence="1">ANa2</strain>
        <tissue evidence="1">Whole body excluding digestive tract and cuticle</tissue>
    </source>
</reference>
<organism evidence="1 2">
    <name type="scientific">Armadillidium nasatum</name>
    <dbReference type="NCBI Taxonomy" id="96803"/>
    <lineage>
        <taxon>Eukaryota</taxon>
        <taxon>Metazoa</taxon>
        <taxon>Ecdysozoa</taxon>
        <taxon>Arthropoda</taxon>
        <taxon>Crustacea</taxon>
        <taxon>Multicrustacea</taxon>
        <taxon>Malacostraca</taxon>
        <taxon>Eumalacostraca</taxon>
        <taxon>Peracarida</taxon>
        <taxon>Isopoda</taxon>
        <taxon>Oniscidea</taxon>
        <taxon>Crinocheta</taxon>
        <taxon>Armadillidiidae</taxon>
        <taxon>Armadillidium</taxon>
    </lineage>
</organism>
<evidence type="ECO:0000313" key="1">
    <source>
        <dbReference type="EMBL" id="KAB7507836.1"/>
    </source>
</evidence>
<dbReference type="EMBL" id="SEYY01000193">
    <property type="protein sequence ID" value="KAB7507836.1"/>
    <property type="molecule type" value="Genomic_DNA"/>
</dbReference>
<name>A0A5N5TNV3_9CRUS</name>
<keyword evidence="2" id="KW-1185">Reference proteome</keyword>
<dbReference type="Proteomes" id="UP000326759">
    <property type="component" value="Unassembled WGS sequence"/>
</dbReference>